<reference evidence="2 3" key="1">
    <citation type="submission" date="2016-10" db="EMBL/GenBank/DDBJ databases">
        <title>Arsenicibacter rosenii gen. nov., sp. nov., an efficient arsenic-methylating bacterium isolated from an arsenic-contaminated paddy soil.</title>
        <authorList>
            <person name="Huang K."/>
        </authorList>
    </citation>
    <scope>NUCLEOTIDE SEQUENCE [LARGE SCALE GENOMIC DNA]</scope>
    <source>
        <strain evidence="2 3">SM-1</strain>
    </source>
</reference>
<proteinExistence type="predicted"/>
<comment type="caution">
    <text evidence="2">The sequence shown here is derived from an EMBL/GenBank/DDBJ whole genome shotgun (WGS) entry which is preliminary data.</text>
</comment>
<feature type="compositionally biased region" description="Basic and acidic residues" evidence="1">
    <location>
        <begin position="359"/>
        <end position="375"/>
    </location>
</feature>
<accession>A0A1S2VI64</accession>
<dbReference type="EMBL" id="MORL01000009">
    <property type="protein sequence ID" value="OIN57906.1"/>
    <property type="molecule type" value="Genomic_DNA"/>
</dbReference>
<protein>
    <recommendedName>
        <fullName evidence="4">DUF748 domain-containing protein</fullName>
    </recommendedName>
</protein>
<evidence type="ECO:0000313" key="2">
    <source>
        <dbReference type="EMBL" id="OIN57906.1"/>
    </source>
</evidence>
<dbReference type="RefSeq" id="WP_071504495.1">
    <property type="nucleotide sequence ID" value="NZ_MORL01000009.1"/>
</dbReference>
<evidence type="ECO:0008006" key="4">
    <source>
        <dbReference type="Google" id="ProtNLM"/>
    </source>
</evidence>
<evidence type="ECO:0000256" key="1">
    <source>
        <dbReference type="SAM" id="MobiDB-lite"/>
    </source>
</evidence>
<feature type="compositionally biased region" description="Basic residues" evidence="1">
    <location>
        <begin position="376"/>
        <end position="387"/>
    </location>
</feature>
<evidence type="ECO:0000313" key="3">
    <source>
        <dbReference type="Proteomes" id="UP000181790"/>
    </source>
</evidence>
<name>A0A1S2VI64_9BACT</name>
<sequence>MKRSVKILLVVAGLLVVARLLLPYIVLRYVNNLLADMGSYTGHIEDVDISLIQGAYQIKELRIRKINGKLQEPFIYIPKSDLSIEWPSLLKGKLVSEIECYSPRLNFSFSTDEAERQTGAEVDWTQVVKELMPIQINRVAVADGQVKLLKLFSKANTDLSLGNFQGEIRNIRNVDEKPGRLPSPIWATGDVPGWGGTMRFDANMYLLKQTPDFDYNMRFNDLQLTELNTLAREYAKIDFERGTISVFSEMAMNDGKLKGYLKPLTKNMQVFKLKEHDDRTIGSFFRELLAEGGAEVLENQRKDQVATKIPLRGDVSDVSVDIWTTIFGVLRNAYIEAFEKKFDNDVTFQDAVQTIKDDFKAKREARKAERKEKREARKKARQEKRKD</sequence>
<dbReference type="OrthoDB" id="9771783at2"/>
<keyword evidence="3" id="KW-1185">Reference proteome</keyword>
<dbReference type="Proteomes" id="UP000181790">
    <property type="component" value="Unassembled WGS sequence"/>
</dbReference>
<feature type="region of interest" description="Disordered" evidence="1">
    <location>
        <begin position="359"/>
        <end position="387"/>
    </location>
</feature>
<gene>
    <name evidence="2" type="ORF">BLX24_17600</name>
</gene>
<dbReference type="AlphaFoldDB" id="A0A1S2VI64"/>
<organism evidence="2 3">
    <name type="scientific">Arsenicibacter rosenii</name>
    <dbReference type="NCBI Taxonomy" id="1750698"/>
    <lineage>
        <taxon>Bacteria</taxon>
        <taxon>Pseudomonadati</taxon>
        <taxon>Bacteroidota</taxon>
        <taxon>Cytophagia</taxon>
        <taxon>Cytophagales</taxon>
        <taxon>Spirosomataceae</taxon>
        <taxon>Arsenicibacter</taxon>
    </lineage>
</organism>